<dbReference type="PANTHER" id="PTHR43903">
    <property type="entry name" value="NEUROLIGIN"/>
    <property type="match status" value="1"/>
</dbReference>
<organism evidence="9">
    <name type="scientific">Darwinula stevensoni</name>
    <dbReference type="NCBI Taxonomy" id="69355"/>
    <lineage>
        <taxon>Eukaryota</taxon>
        <taxon>Metazoa</taxon>
        <taxon>Ecdysozoa</taxon>
        <taxon>Arthropoda</taxon>
        <taxon>Crustacea</taxon>
        <taxon>Oligostraca</taxon>
        <taxon>Ostracoda</taxon>
        <taxon>Podocopa</taxon>
        <taxon>Podocopida</taxon>
        <taxon>Darwinulocopina</taxon>
        <taxon>Darwinuloidea</taxon>
        <taxon>Darwinulidae</taxon>
        <taxon>Darwinula</taxon>
    </lineage>
</organism>
<protein>
    <submittedName>
        <fullName evidence="9">Uncharacterized protein</fullName>
    </submittedName>
</protein>
<keyword evidence="10" id="KW-1185">Reference proteome</keyword>
<dbReference type="EMBL" id="LR901064">
    <property type="protein sequence ID" value="CAD7247704.1"/>
    <property type="molecule type" value="Genomic_DNA"/>
</dbReference>
<dbReference type="PRINTS" id="PR01090">
    <property type="entry name" value="NEUROLIGIN"/>
</dbReference>
<feature type="region of interest" description="Disordered" evidence="7">
    <location>
        <begin position="1"/>
        <end position="22"/>
    </location>
</feature>
<evidence type="ECO:0000256" key="4">
    <source>
        <dbReference type="ARBA" id="ARBA00023136"/>
    </source>
</evidence>
<comment type="similarity">
    <text evidence="2">Belongs to the type-B carboxylesterase/lipase family.</text>
</comment>
<dbReference type="GO" id="GO:0042043">
    <property type="term" value="F:neurexin family protein binding"/>
    <property type="evidence" value="ECO:0007669"/>
    <property type="project" value="InterPro"/>
</dbReference>
<keyword evidence="4 8" id="KW-0472">Membrane</keyword>
<gene>
    <name evidence="9" type="ORF">DSTB1V02_LOCUS7529</name>
</gene>
<keyword evidence="8" id="KW-1133">Transmembrane helix</keyword>
<keyword evidence="6" id="KW-0325">Glycoprotein</keyword>
<keyword evidence="3" id="KW-1003">Cell membrane</keyword>
<keyword evidence="8" id="KW-0812">Transmembrane</keyword>
<evidence type="ECO:0000256" key="6">
    <source>
        <dbReference type="ARBA" id="ARBA00023180"/>
    </source>
</evidence>
<reference evidence="9" key="1">
    <citation type="submission" date="2020-11" db="EMBL/GenBank/DDBJ databases">
        <authorList>
            <person name="Tran Van P."/>
        </authorList>
    </citation>
    <scope>NUCLEOTIDE SEQUENCE</scope>
</reference>
<evidence type="ECO:0000256" key="1">
    <source>
        <dbReference type="ARBA" id="ARBA00004236"/>
    </source>
</evidence>
<feature type="transmembrane region" description="Helical" evidence="8">
    <location>
        <begin position="122"/>
        <end position="148"/>
    </location>
</feature>
<dbReference type="GO" id="GO:0005886">
    <property type="term" value="C:plasma membrane"/>
    <property type="evidence" value="ECO:0007669"/>
    <property type="project" value="UniProtKB-SubCell"/>
</dbReference>
<evidence type="ECO:0000256" key="3">
    <source>
        <dbReference type="ARBA" id="ARBA00022475"/>
    </source>
</evidence>
<dbReference type="InterPro" id="IPR051093">
    <property type="entry name" value="Neuroligin/BSAL"/>
</dbReference>
<evidence type="ECO:0000256" key="7">
    <source>
        <dbReference type="SAM" id="MobiDB-lite"/>
    </source>
</evidence>
<feature type="region of interest" description="Disordered" evidence="7">
    <location>
        <begin position="89"/>
        <end position="115"/>
    </location>
</feature>
<dbReference type="EMBL" id="CAJPEV010001547">
    <property type="protein sequence ID" value="CAG0893233.1"/>
    <property type="molecule type" value="Genomic_DNA"/>
</dbReference>
<evidence type="ECO:0000313" key="9">
    <source>
        <dbReference type="EMBL" id="CAD7247704.1"/>
    </source>
</evidence>
<sequence length="183" mass="20045">MRKRQRDAFETPTNPSIDFDIGPGGKGRVKSFYRAHEMAVWNRLIPTIVRSGSNGSEGFHHHAVFPTPRSGPSGIPVEASPQVEAALPVSTPLPRVPSPVSRPTNATALEESSSPVEETERAALLSLTVGVGSLLLILNASFFAAVYYRRLKHRHRYRVDRDLASSDPSAAGPNELRTFEIVY</sequence>
<feature type="compositionally biased region" description="Polar residues" evidence="7">
    <location>
        <begin position="105"/>
        <end position="115"/>
    </location>
</feature>
<accession>A0A7R8XBX8</accession>
<comment type="subcellular location">
    <subcellularLocation>
        <location evidence="1">Cell membrane</location>
    </subcellularLocation>
</comment>
<evidence type="ECO:0000313" key="10">
    <source>
        <dbReference type="Proteomes" id="UP000677054"/>
    </source>
</evidence>
<evidence type="ECO:0000256" key="2">
    <source>
        <dbReference type="ARBA" id="ARBA00005964"/>
    </source>
</evidence>
<feature type="compositionally biased region" description="Low complexity" evidence="7">
    <location>
        <begin position="89"/>
        <end position="104"/>
    </location>
</feature>
<dbReference type="AlphaFoldDB" id="A0A7R8XBX8"/>
<dbReference type="InterPro" id="IPR000460">
    <property type="entry name" value="Nlgn"/>
</dbReference>
<evidence type="ECO:0000256" key="5">
    <source>
        <dbReference type="ARBA" id="ARBA00023157"/>
    </source>
</evidence>
<name>A0A7R8XBX8_9CRUS</name>
<keyword evidence="5" id="KW-1015">Disulfide bond</keyword>
<proteinExistence type="inferred from homology"/>
<dbReference type="Proteomes" id="UP000677054">
    <property type="component" value="Unassembled WGS sequence"/>
</dbReference>
<evidence type="ECO:0000256" key="8">
    <source>
        <dbReference type="SAM" id="Phobius"/>
    </source>
</evidence>